<sequence>MVNLDDNHVDITVQIDNLPSKLVLVSLNPKQNSEIRMNDTLSFAINHNNSASKSLLVNIAREDEEKIILEKIVEKTNKTLYLKTESGPNWKFLKDKLKLEYGCTVTLENANKRAFTIVDFCTISKYNKVSLKFKLEPTMEFIEAVNDIIKSKDPRKFKEITIKFGQFISKEVILGGRAYFIARDSSKENASEDVNISG</sequence>
<keyword evidence="2" id="KW-1185">Reference proteome</keyword>
<gene>
    <name evidence="1" type="ORF">C1645_828626</name>
</gene>
<evidence type="ECO:0000313" key="1">
    <source>
        <dbReference type="EMBL" id="RIA86848.1"/>
    </source>
</evidence>
<dbReference type="OrthoDB" id="2424574at2759"/>
<proteinExistence type="predicted"/>
<dbReference type="EMBL" id="QKYT01000340">
    <property type="protein sequence ID" value="RIA86848.1"/>
    <property type="molecule type" value="Genomic_DNA"/>
</dbReference>
<organism evidence="1 2">
    <name type="scientific">Glomus cerebriforme</name>
    <dbReference type="NCBI Taxonomy" id="658196"/>
    <lineage>
        <taxon>Eukaryota</taxon>
        <taxon>Fungi</taxon>
        <taxon>Fungi incertae sedis</taxon>
        <taxon>Mucoromycota</taxon>
        <taxon>Glomeromycotina</taxon>
        <taxon>Glomeromycetes</taxon>
        <taxon>Glomerales</taxon>
        <taxon>Glomeraceae</taxon>
        <taxon>Glomus</taxon>
    </lineage>
</organism>
<comment type="caution">
    <text evidence="1">The sequence shown here is derived from an EMBL/GenBank/DDBJ whole genome shotgun (WGS) entry which is preliminary data.</text>
</comment>
<dbReference type="Proteomes" id="UP000265703">
    <property type="component" value="Unassembled WGS sequence"/>
</dbReference>
<accession>A0A397SLD9</accession>
<evidence type="ECO:0000313" key="2">
    <source>
        <dbReference type="Proteomes" id="UP000265703"/>
    </source>
</evidence>
<dbReference type="AlphaFoldDB" id="A0A397SLD9"/>
<name>A0A397SLD9_9GLOM</name>
<protein>
    <submittedName>
        <fullName evidence="1">Uncharacterized protein</fullName>
    </submittedName>
</protein>
<reference evidence="1 2" key="1">
    <citation type="submission" date="2018-06" db="EMBL/GenBank/DDBJ databases">
        <title>Comparative genomics reveals the genomic features of Rhizophagus irregularis, R. cerebriforme, R. diaphanum and Gigaspora rosea, and their symbiotic lifestyle signature.</title>
        <authorList>
            <person name="Morin E."/>
            <person name="San Clemente H."/>
            <person name="Chen E.C.H."/>
            <person name="De La Providencia I."/>
            <person name="Hainaut M."/>
            <person name="Kuo A."/>
            <person name="Kohler A."/>
            <person name="Murat C."/>
            <person name="Tang N."/>
            <person name="Roy S."/>
            <person name="Loubradou J."/>
            <person name="Henrissat B."/>
            <person name="Grigoriev I.V."/>
            <person name="Corradi N."/>
            <person name="Roux C."/>
            <person name="Martin F.M."/>
        </authorList>
    </citation>
    <scope>NUCLEOTIDE SEQUENCE [LARGE SCALE GENOMIC DNA]</scope>
    <source>
        <strain evidence="1 2">DAOM 227022</strain>
    </source>
</reference>